<reference evidence="19 20" key="1">
    <citation type="submission" date="2020-01" db="EMBL/GenBank/DDBJ databases">
        <title>Jiella pacifica sp. nov.</title>
        <authorList>
            <person name="Xue Z."/>
            <person name="Zhu S."/>
            <person name="Chen J."/>
            <person name="Yang J."/>
        </authorList>
    </citation>
    <scope>NUCLEOTIDE SEQUENCE [LARGE SCALE GENOMIC DNA]</scope>
    <source>
        <strain evidence="19 20">40Bstr34</strain>
    </source>
</reference>
<keyword evidence="15" id="KW-0406">Ion transport</keyword>
<dbReference type="SFLD" id="SFLDG00002">
    <property type="entry name" value="C1.7:_P-type_atpase_like"/>
    <property type="match status" value="1"/>
</dbReference>
<dbReference type="GO" id="GO:0016887">
    <property type="term" value="F:ATP hydrolysis activity"/>
    <property type="evidence" value="ECO:0007669"/>
    <property type="project" value="InterPro"/>
</dbReference>
<dbReference type="PROSITE" id="PS50846">
    <property type="entry name" value="HMA_2"/>
    <property type="match status" value="2"/>
</dbReference>
<dbReference type="SUPFAM" id="SSF81653">
    <property type="entry name" value="Calcium ATPase, transduction domain A"/>
    <property type="match status" value="1"/>
</dbReference>
<dbReference type="InterPro" id="IPR027256">
    <property type="entry name" value="P-typ_ATPase_IB"/>
</dbReference>
<dbReference type="Pfam" id="PF00702">
    <property type="entry name" value="Hydrolase"/>
    <property type="match status" value="1"/>
</dbReference>
<keyword evidence="20" id="KW-1185">Reference proteome</keyword>
<dbReference type="Gene3D" id="3.40.1110.10">
    <property type="entry name" value="Calcium-transporting ATPase, cytoplasmic domain N"/>
    <property type="match status" value="1"/>
</dbReference>
<evidence type="ECO:0000256" key="3">
    <source>
        <dbReference type="ARBA" id="ARBA00022448"/>
    </source>
</evidence>
<evidence type="ECO:0000256" key="4">
    <source>
        <dbReference type="ARBA" id="ARBA00022475"/>
    </source>
</evidence>
<dbReference type="InterPro" id="IPR023298">
    <property type="entry name" value="ATPase_P-typ_TM_dom_sf"/>
</dbReference>
<keyword evidence="9" id="KW-0187">Copper transport</keyword>
<dbReference type="NCBIfam" id="TIGR01494">
    <property type="entry name" value="ATPase_P-type"/>
    <property type="match status" value="1"/>
</dbReference>
<dbReference type="NCBIfam" id="TIGR01525">
    <property type="entry name" value="ATPase-IB_hvy"/>
    <property type="match status" value="1"/>
</dbReference>
<keyword evidence="11" id="KW-0460">Magnesium</keyword>
<evidence type="ECO:0000256" key="6">
    <source>
        <dbReference type="ARBA" id="ARBA00022723"/>
    </source>
</evidence>
<accession>A0A6N9T7N7</accession>
<comment type="caution">
    <text evidence="19">The sequence shown here is derived from an EMBL/GenBank/DDBJ whole genome shotgun (WGS) entry which is preliminary data.</text>
</comment>
<gene>
    <name evidence="19" type="ORF">GTK09_23690</name>
</gene>
<proteinExistence type="inferred from homology"/>
<dbReference type="InterPro" id="IPR059000">
    <property type="entry name" value="ATPase_P-type_domA"/>
</dbReference>
<feature type="transmembrane region" description="Helical" evidence="17">
    <location>
        <begin position="788"/>
        <end position="810"/>
    </location>
</feature>
<dbReference type="GO" id="GO:0005524">
    <property type="term" value="F:ATP binding"/>
    <property type="evidence" value="ECO:0007669"/>
    <property type="project" value="UniProtKB-UniRule"/>
</dbReference>
<dbReference type="SUPFAM" id="SSF55008">
    <property type="entry name" value="HMA, heavy metal-associated domain"/>
    <property type="match status" value="2"/>
</dbReference>
<feature type="transmembrane region" description="Helical" evidence="17">
    <location>
        <begin position="419"/>
        <end position="441"/>
    </location>
</feature>
<dbReference type="NCBIfam" id="TIGR01511">
    <property type="entry name" value="ATPase-IB1_Cu"/>
    <property type="match status" value="1"/>
</dbReference>
<name>A0A6N9T7N7_9HYPH</name>
<evidence type="ECO:0000256" key="15">
    <source>
        <dbReference type="ARBA" id="ARBA00023065"/>
    </source>
</evidence>
<feature type="transmembrane region" description="Helical" evidence="17">
    <location>
        <begin position="238"/>
        <end position="260"/>
    </location>
</feature>
<dbReference type="PANTHER" id="PTHR43520:SF8">
    <property type="entry name" value="P-TYPE CU(+) TRANSPORTER"/>
    <property type="match status" value="1"/>
</dbReference>
<dbReference type="Proteomes" id="UP000469011">
    <property type="component" value="Unassembled WGS sequence"/>
</dbReference>
<evidence type="ECO:0000256" key="8">
    <source>
        <dbReference type="ARBA" id="ARBA00022741"/>
    </source>
</evidence>
<keyword evidence="8 17" id="KW-0547">Nucleotide-binding</keyword>
<comment type="subcellular location">
    <subcellularLocation>
        <location evidence="1">Cell membrane</location>
        <topology evidence="1">Multi-pass membrane protein</topology>
    </subcellularLocation>
</comment>
<evidence type="ECO:0000256" key="13">
    <source>
        <dbReference type="ARBA" id="ARBA00022989"/>
    </source>
</evidence>
<dbReference type="CDD" id="cd00371">
    <property type="entry name" value="HMA"/>
    <property type="match status" value="2"/>
</dbReference>
<dbReference type="Pfam" id="PF00122">
    <property type="entry name" value="E1-E2_ATPase"/>
    <property type="match status" value="1"/>
</dbReference>
<dbReference type="EMBL" id="JAAAMG010000029">
    <property type="protein sequence ID" value="NDW07424.1"/>
    <property type="molecule type" value="Genomic_DNA"/>
</dbReference>
<keyword evidence="14" id="KW-0186">Copper</keyword>
<keyword evidence="5 17" id="KW-0812">Transmembrane</keyword>
<keyword evidence="13 17" id="KW-1133">Transmembrane helix</keyword>
<dbReference type="InterPro" id="IPR006121">
    <property type="entry name" value="HMA_dom"/>
</dbReference>
<dbReference type="Gene3D" id="2.70.150.10">
    <property type="entry name" value="Calcium-transporting ATPase, cytoplasmic transduction domain A"/>
    <property type="match status" value="1"/>
</dbReference>
<evidence type="ECO:0000256" key="14">
    <source>
        <dbReference type="ARBA" id="ARBA00023008"/>
    </source>
</evidence>
<dbReference type="NCBIfam" id="TIGR00003">
    <property type="entry name" value="copper ion binding protein"/>
    <property type="match status" value="2"/>
</dbReference>
<keyword evidence="4 17" id="KW-1003">Cell membrane</keyword>
<dbReference type="GO" id="GO:0005507">
    <property type="term" value="F:copper ion binding"/>
    <property type="evidence" value="ECO:0007669"/>
    <property type="project" value="InterPro"/>
</dbReference>
<evidence type="ECO:0000256" key="9">
    <source>
        <dbReference type="ARBA" id="ARBA00022796"/>
    </source>
</evidence>
<dbReference type="InterPro" id="IPR001757">
    <property type="entry name" value="P_typ_ATPase"/>
</dbReference>
<keyword evidence="12" id="KW-1278">Translocase</keyword>
<dbReference type="InterPro" id="IPR023214">
    <property type="entry name" value="HAD_sf"/>
</dbReference>
<dbReference type="SUPFAM" id="SSF56784">
    <property type="entry name" value="HAD-like"/>
    <property type="match status" value="1"/>
</dbReference>
<feature type="domain" description="HMA" evidence="18">
    <location>
        <begin position="72"/>
        <end position="138"/>
    </location>
</feature>
<dbReference type="PRINTS" id="PR00119">
    <property type="entry name" value="CATATPASE"/>
</dbReference>
<evidence type="ECO:0000256" key="12">
    <source>
        <dbReference type="ARBA" id="ARBA00022967"/>
    </source>
</evidence>
<feature type="transmembrane region" description="Helical" evidence="17">
    <location>
        <begin position="763"/>
        <end position="782"/>
    </location>
</feature>
<evidence type="ECO:0000313" key="20">
    <source>
        <dbReference type="Proteomes" id="UP000469011"/>
    </source>
</evidence>
<dbReference type="RefSeq" id="WP_163465882.1">
    <property type="nucleotide sequence ID" value="NZ_JAAAMG010000029.1"/>
</dbReference>
<feature type="transmembrane region" description="Helical" evidence="17">
    <location>
        <begin position="200"/>
        <end position="217"/>
    </location>
</feature>
<evidence type="ECO:0000259" key="18">
    <source>
        <dbReference type="PROSITE" id="PS50846"/>
    </source>
</evidence>
<dbReference type="GO" id="GO:0060003">
    <property type="term" value="P:copper ion export"/>
    <property type="evidence" value="ECO:0007669"/>
    <property type="project" value="UniProtKB-ARBA"/>
</dbReference>
<feature type="transmembrane region" description="Helical" evidence="17">
    <location>
        <begin position="447"/>
        <end position="470"/>
    </location>
</feature>
<dbReference type="SFLD" id="SFLDS00003">
    <property type="entry name" value="Haloacid_Dehalogenase"/>
    <property type="match status" value="1"/>
</dbReference>
<comment type="similarity">
    <text evidence="2 17">Belongs to the cation transport ATPase (P-type) (TC 3.A.3) family. Type IB subfamily.</text>
</comment>
<protein>
    <submittedName>
        <fullName evidence="19">Heavy metal translocating P-type ATPase</fullName>
    </submittedName>
</protein>
<dbReference type="GO" id="GO:0005886">
    <property type="term" value="C:plasma membrane"/>
    <property type="evidence" value="ECO:0007669"/>
    <property type="project" value="UniProtKB-SubCell"/>
</dbReference>
<dbReference type="InterPro" id="IPR006122">
    <property type="entry name" value="HMA_Cu_ion-bd"/>
</dbReference>
<dbReference type="CDD" id="cd02094">
    <property type="entry name" value="P-type_ATPase_Cu-like"/>
    <property type="match status" value="1"/>
</dbReference>
<evidence type="ECO:0000256" key="5">
    <source>
        <dbReference type="ARBA" id="ARBA00022692"/>
    </source>
</evidence>
<keyword evidence="16 17" id="KW-0472">Membrane</keyword>
<keyword evidence="3" id="KW-0813">Transport</keyword>
<dbReference type="PRINTS" id="PR00943">
    <property type="entry name" value="CUATPASE"/>
</dbReference>
<dbReference type="InterPro" id="IPR036412">
    <property type="entry name" value="HAD-like_sf"/>
</dbReference>
<dbReference type="InterPro" id="IPR017969">
    <property type="entry name" value="Heavy-metal-associated_CS"/>
</dbReference>
<dbReference type="Pfam" id="PF00403">
    <property type="entry name" value="HMA"/>
    <property type="match status" value="2"/>
</dbReference>
<evidence type="ECO:0000256" key="7">
    <source>
        <dbReference type="ARBA" id="ARBA00022737"/>
    </source>
</evidence>
<keyword evidence="6 17" id="KW-0479">Metal-binding</keyword>
<feature type="transmembrane region" description="Helical" evidence="17">
    <location>
        <begin position="266"/>
        <end position="285"/>
    </location>
</feature>
<dbReference type="InterPro" id="IPR018303">
    <property type="entry name" value="ATPase_P-typ_P_site"/>
</dbReference>
<evidence type="ECO:0000256" key="11">
    <source>
        <dbReference type="ARBA" id="ARBA00022842"/>
    </source>
</evidence>
<evidence type="ECO:0000256" key="10">
    <source>
        <dbReference type="ARBA" id="ARBA00022840"/>
    </source>
</evidence>
<dbReference type="SUPFAM" id="SSF81665">
    <property type="entry name" value="Calcium ATPase, transmembrane domain M"/>
    <property type="match status" value="1"/>
</dbReference>
<dbReference type="Gene3D" id="3.40.50.1000">
    <property type="entry name" value="HAD superfamily/HAD-like"/>
    <property type="match status" value="1"/>
</dbReference>
<dbReference type="InterPro" id="IPR036163">
    <property type="entry name" value="HMA_dom_sf"/>
</dbReference>
<dbReference type="InterPro" id="IPR008250">
    <property type="entry name" value="ATPase_P-typ_transduc_dom_A_sf"/>
</dbReference>
<dbReference type="InterPro" id="IPR023299">
    <property type="entry name" value="ATPase_P-typ_cyto_dom_N"/>
</dbReference>
<dbReference type="PROSITE" id="PS00154">
    <property type="entry name" value="ATPASE_E1_E2"/>
    <property type="match status" value="1"/>
</dbReference>
<dbReference type="PANTHER" id="PTHR43520">
    <property type="entry name" value="ATP7, ISOFORM B"/>
    <property type="match status" value="1"/>
</dbReference>
<evidence type="ECO:0000256" key="17">
    <source>
        <dbReference type="RuleBase" id="RU362081"/>
    </source>
</evidence>
<dbReference type="AlphaFoldDB" id="A0A6N9T7N7"/>
<sequence>MNTARSLTLAIDGMSCASCVNRVEKALRGADGVTAADVNLAAGTATVGLAEDADTAAVVAALDTAGYPAHLAELTFDVEGMSCASCVGRVERAMKAVPGVVGAAVNLASGTASVRVLEGAVDVSAITEAAKVAGYPATPRNDGDEATASRDERMATEERALKRDVVAAAVLAAPVFLLAMGGHVFPSAEAWLAGTFGHDTLLYVQFALTAAVLIGPGRRFYEKGVPALLRAAPDMNSLVALGTVAAFAYSTVATFWPSLLPEAARHVYFEAAAVIVLLILVGRLMEARAKGRTGVAIRKLAGLRAKTARVMKDGAEIDTPLDRLAVGDVIRVRPGERIAVDGVVTEGTSYVDESMLTGEPLPVEKHRGDKVVGGTVNGAGSFAFTAEKVGAETTLSQIIRMVQAAQGAKLPIQALVDKVTMVFVPAVMAVAALTFFVWLAFAPAPALADALVAAVAVLIIACPCAMGLATPTSIMVGTGRAAELGVLFRKGDALQALQEVGVVAFDKTGTLTEGRPKLTDLVVAPDFEEDAVLRLVAAVEATSEHPIATAIVAVAKTRGLEPATASNFRSLTGLGVAANVEGREVLVGSARLLSRQGIALGDLEAAGEALAKAAKSSVFVAVDGVAAAVVAVADPVREETRAVVDALHGMGLKVAMISGDARASAEAVASGLGIDHVVAEVMPDGKVAAIESLREGGRMVAFVGDGINDAPALAAADIGIAVGSGTDVAIESAEVVLMSGDLRGVLSAFEISRRTMTNIRENLVWAFGYNVALIPVAAGVLYPAYGILLSPMLAAGAMALSSVFVLTNALRLRFAGTGRAAGANGAPAGRLAGEAMKRPVEV</sequence>
<keyword evidence="10 17" id="KW-0067">ATP-binding</keyword>
<evidence type="ECO:0000256" key="2">
    <source>
        <dbReference type="ARBA" id="ARBA00006024"/>
    </source>
</evidence>
<evidence type="ECO:0000256" key="1">
    <source>
        <dbReference type="ARBA" id="ARBA00004651"/>
    </source>
</evidence>
<dbReference type="InterPro" id="IPR044492">
    <property type="entry name" value="P_typ_ATPase_HD_dom"/>
</dbReference>
<dbReference type="GO" id="GO:0043682">
    <property type="term" value="F:P-type divalent copper transporter activity"/>
    <property type="evidence" value="ECO:0007669"/>
    <property type="project" value="TreeGrafter"/>
</dbReference>
<dbReference type="GO" id="GO:0055070">
    <property type="term" value="P:copper ion homeostasis"/>
    <property type="evidence" value="ECO:0007669"/>
    <property type="project" value="TreeGrafter"/>
</dbReference>
<dbReference type="FunFam" id="2.70.150.10:FF:000020">
    <property type="entry name" value="Copper-exporting P-type ATPase A"/>
    <property type="match status" value="1"/>
</dbReference>
<dbReference type="SFLD" id="SFLDF00027">
    <property type="entry name" value="p-type_atpase"/>
    <property type="match status" value="1"/>
</dbReference>
<evidence type="ECO:0000256" key="16">
    <source>
        <dbReference type="ARBA" id="ARBA00023136"/>
    </source>
</evidence>
<feature type="transmembrane region" description="Helical" evidence="17">
    <location>
        <begin position="165"/>
        <end position="185"/>
    </location>
</feature>
<dbReference type="PROSITE" id="PS01047">
    <property type="entry name" value="HMA_1"/>
    <property type="match status" value="1"/>
</dbReference>
<feature type="domain" description="HMA" evidence="18">
    <location>
        <begin position="5"/>
        <end position="70"/>
    </location>
</feature>
<dbReference type="Gene3D" id="3.30.70.100">
    <property type="match status" value="2"/>
</dbReference>
<organism evidence="19 20">
    <name type="scientific">Jiella pacifica</name>
    <dbReference type="NCBI Taxonomy" id="2696469"/>
    <lineage>
        <taxon>Bacteria</taxon>
        <taxon>Pseudomonadati</taxon>
        <taxon>Pseudomonadota</taxon>
        <taxon>Alphaproteobacteria</taxon>
        <taxon>Hyphomicrobiales</taxon>
        <taxon>Aurantimonadaceae</taxon>
        <taxon>Jiella</taxon>
    </lineage>
</organism>
<keyword evidence="7" id="KW-0677">Repeat</keyword>
<evidence type="ECO:0000313" key="19">
    <source>
        <dbReference type="EMBL" id="NDW07424.1"/>
    </source>
</evidence>